<proteinExistence type="inferred from homology"/>
<comment type="similarity">
    <text evidence="2">Belongs to the major facilitator superfamily. Monocarboxylate porter (TC 2.A.1.13) family.</text>
</comment>
<evidence type="ECO:0000313" key="7">
    <source>
        <dbReference type="Proteomes" id="UP001296104"/>
    </source>
</evidence>
<dbReference type="InterPro" id="IPR036259">
    <property type="entry name" value="MFS_trans_sf"/>
</dbReference>
<name>A0AAI8Z7F3_9PEZI</name>
<dbReference type="AlphaFoldDB" id="A0AAI8Z7F3"/>
<dbReference type="Gene3D" id="1.20.1250.20">
    <property type="entry name" value="MFS general substrate transporter like domains"/>
    <property type="match status" value="2"/>
</dbReference>
<feature type="transmembrane region" description="Helical" evidence="4">
    <location>
        <begin position="77"/>
        <end position="98"/>
    </location>
</feature>
<keyword evidence="4" id="KW-1133">Transmembrane helix</keyword>
<comment type="caution">
    <text evidence="6">The sequence shown here is derived from an EMBL/GenBank/DDBJ whole genome shotgun (WGS) entry which is preliminary data.</text>
</comment>
<feature type="transmembrane region" description="Helical" evidence="4">
    <location>
        <begin position="280"/>
        <end position="303"/>
    </location>
</feature>
<evidence type="ECO:0000256" key="4">
    <source>
        <dbReference type="SAM" id="Phobius"/>
    </source>
</evidence>
<evidence type="ECO:0000256" key="1">
    <source>
        <dbReference type="ARBA" id="ARBA00004141"/>
    </source>
</evidence>
<dbReference type="InterPro" id="IPR020846">
    <property type="entry name" value="MFS_dom"/>
</dbReference>
<feature type="transmembrane region" description="Helical" evidence="4">
    <location>
        <begin position="206"/>
        <end position="230"/>
    </location>
</feature>
<protein>
    <submittedName>
        <fullName evidence="6">MFS general substrate transporter</fullName>
    </submittedName>
</protein>
<feature type="transmembrane region" description="Helical" evidence="4">
    <location>
        <begin position="242"/>
        <end position="260"/>
    </location>
</feature>
<feature type="transmembrane region" description="Helical" evidence="4">
    <location>
        <begin position="315"/>
        <end position="334"/>
    </location>
</feature>
<dbReference type="Pfam" id="PF07690">
    <property type="entry name" value="MFS_1"/>
    <property type="match status" value="1"/>
</dbReference>
<reference evidence="6" key="1">
    <citation type="submission" date="2023-11" db="EMBL/GenBank/DDBJ databases">
        <authorList>
            <person name="Alioto T."/>
            <person name="Alioto T."/>
            <person name="Gomez Garrido J."/>
        </authorList>
    </citation>
    <scope>NUCLEOTIDE SEQUENCE</scope>
</reference>
<dbReference type="SUPFAM" id="SSF103473">
    <property type="entry name" value="MFS general substrate transporter"/>
    <property type="match status" value="1"/>
</dbReference>
<dbReference type="PANTHER" id="PTHR11360:SF177">
    <property type="entry name" value="RIBOFLAVIN TRANSPORTER MCH5"/>
    <property type="match status" value="1"/>
</dbReference>
<dbReference type="PANTHER" id="PTHR11360">
    <property type="entry name" value="MONOCARBOXYLATE TRANSPORTER"/>
    <property type="match status" value="1"/>
</dbReference>
<evidence type="ECO:0000313" key="6">
    <source>
        <dbReference type="EMBL" id="CAK4033761.1"/>
    </source>
</evidence>
<dbReference type="PROSITE" id="PS50850">
    <property type="entry name" value="MFS"/>
    <property type="match status" value="1"/>
</dbReference>
<dbReference type="EMBL" id="CAVMBE010000093">
    <property type="protein sequence ID" value="CAK4033761.1"/>
    <property type="molecule type" value="Genomic_DNA"/>
</dbReference>
<feature type="compositionally biased region" description="Polar residues" evidence="3">
    <location>
        <begin position="1"/>
        <end position="13"/>
    </location>
</feature>
<sequence length="489" mass="52694">MSLSHSGSRQASATEDAAKRAPSSKSRSSSSDDPERQPVLSIHEHDEEKGDEDQEAASPGVSLDEEGNTYPEGGLKAWLVVAGGFSGMFACFGTMNTAGTYQAYLATHQLSSYSDSTIGWIFSLYTFLAFGAGVQVGPLFDKYGPIWLTVTGAICTLLSIFLLGVCTAYWHFIIVFGILGGLGNAFIFTTSVAAVGHFFFKGRGNAIGIACCGGALGGVICPLMLQSLFPKVGWAWATRTQGFIYIFCFLLAIGLVRSRLPPRPGGSALPDVRVFRHVPFTLVTCGAFFLELGLFIPIGYITLYAQAAHGAFSPAFAYQLLAIFNAGSFLGRWAPGYLADKLGRFNTQITAVFLCAVSAPCLWLPATVLVDNSGSGSSKAILGLTITFVSLMGFASGSNISLTPVCVGMLCPTKEYGRYVATGFHRMPHWAAHSRGSRVGLWRIVLGRRARHWAELHLWSGMLFYCPRHEGWMESDGIVLMLMVMKGKL</sequence>
<dbReference type="InterPro" id="IPR011701">
    <property type="entry name" value="MFS"/>
</dbReference>
<dbReference type="GO" id="GO:0016020">
    <property type="term" value="C:membrane"/>
    <property type="evidence" value="ECO:0007669"/>
    <property type="project" value="UniProtKB-SubCell"/>
</dbReference>
<evidence type="ECO:0000256" key="3">
    <source>
        <dbReference type="SAM" id="MobiDB-lite"/>
    </source>
</evidence>
<evidence type="ECO:0000259" key="5">
    <source>
        <dbReference type="PROSITE" id="PS50850"/>
    </source>
</evidence>
<keyword evidence="7" id="KW-1185">Reference proteome</keyword>
<comment type="subcellular location">
    <subcellularLocation>
        <location evidence="1">Membrane</location>
        <topology evidence="1">Multi-pass membrane protein</topology>
    </subcellularLocation>
</comment>
<feature type="compositionally biased region" description="Low complexity" evidence="3">
    <location>
        <begin position="20"/>
        <end position="31"/>
    </location>
</feature>
<organism evidence="6 7">
    <name type="scientific">Lecanosticta acicola</name>
    <dbReference type="NCBI Taxonomy" id="111012"/>
    <lineage>
        <taxon>Eukaryota</taxon>
        <taxon>Fungi</taxon>
        <taxon>Dikarya</taxon>
        <taxon>Ascomycota</taxon>
        <taxon>Pezizomycotina</taxon>
        <taxon>Dothideomycetes</taxon>
        <taxon>Dothideomycetidae</taxon>
        <taxon>Mycosphaerellales</taxon>
        <taxon>Mycosphaerellaceae</taxon>
        <taxon>Lecanosticta</taxon>
    </lineage>
</organism>
<feature type="transmembrane region" description="Helical" evidence="4">
    <location>
        <begin position="172"/>
        <end position="200"/>
    </location>
</feature>
<dbReference type="Proteomes" id="UP001296104">
    <property type="component" value="Unassembled WGS sequence"/>
</dbReference>
<feature type="transmembrane region" description="Helical" evidence="4">
    <location>
        <begin position="118"/>
        <end position="140"/>
    </location>
</feature>
<keyword evidence="4" id="KW-0812">Transmembrane</keyword>
<keyword evidence="4" id="KW-0472">Membrane</keyword>
<feature type="transmembrane region" description="Helical" evidence="4">
    <location>
        <begin position="349"/>
        <end position="369"/>
    </location>
</feature>
<feature type="region of interest" description="Disordered" evidence="3">
    <location>
        <begin position="1"/>
        <end position="66"/>
    </location>
</feature>
<feature type="domain" description="Major facilitator superfamily (MFS) profile" evidence="5">
    <location>
        <begin position="79"/>
        <end position="489"/>
    </location>
</feature>
<dbReference type="InterPro" id="IPR050327">
    <property type="entry name" value="Proton-linked_MCT"/>
</dbReference>
<dbReference type="GO" id="GO:0022857">
    <property type="term" value="F:transmembrane transporter activity"/>
    <property type="evidence" value="ECO:0007669"/>
    <property type="project" value="InterPro"/>
</dbReference>
<gene>
    <name evidence="6" type="ORF">LECACI_7A008919</name>
</gene>
<accession>A0AAI8Z7F3</accession>
<evidence type="ECO:0000256" key="2">
    <source>
        <dbReference type="ARBA" id="ARBA00006727"/>
    </source>
</evidence>
<feature type="transmembrane region" description="Helical" evidence="4">
    <location>
        <begin position="146"/>
        <end position="165"/>
    </location>
</feature>
<feature type="transmembrane region" description="Helical" evidence="4">
    <location>
        <begin position="381"/>
        <end position="402"/>
    </location>
</feature>